<dbReference type="EMBL" id="QWEZ01000001">
    <property type="protein sequence ID" value="RRJ85133.1"/>
    <property type="molecule type" value="Genomic_DNA"/>
</dbReference>
<protein>
    <recommendedName>
        <fullName evidence="1">PilZ domain-containing protein</fullName>
    </recommendedName>
</protein>
<sequence length="135" mass="15571">MGAKKDQGVNPNRRMKERLPIPDLSIRVRQRSIFSLASDWRAAAGVDFNRYGLALQCNMPYKKGNRLYLSFRGPYISLDNVAAQVVSCERSGEGFRVGAVFLYWQEEEQYDVSFDNSLSRIERIYHDQYYSKASA</sequence>
<dbReference type="Proteomes" id="UP000280792">
    <property type="component" value="Unassembled WGS sequence"/>
</dbReference>
<dbReference type="Pfam" id="PF07238">
    <property type="entry name" value="PilZ"/>
    <property type="match status" value="1"/>
</dbReference>
<reference evidence="2 3" key="2">
    <citation type="submission" date="2018-12" db="EMBL/GenBank/DDBJ databases">
        <title>Simiduia agarivorans gen. nov., sp. nov., a marine, agarolytic bacterium isolated from shallow coastal water from Keelung, Taiwan.</title>
        <authorList>
            <person name="Shieh W.Y."/>
        </authorList>
    </citation>
    <scope>NUCLEOTIDE SEQUENCE [LARGE SCALE GENOMIC DNA]</scope>
    <source>
        <strain evidence="2 3">GTF-13</strain>
    </source>
</reference>
<comment type="caution">
    <text evidence="2">The sequence shown here is derived from an EMBL/GenBank/DDBJ whole genome shotgun (WGS) entry which is preliminary data.</text>
</comment>
<evidence type="ECO:0000259" key="1">
    <source>
        <dbReference type="Pfam" id="PF07238"/>
    </source>
</evidence>
<dbReference type="AlphaFoldDB" id="A0A3P3VWP1"/>
<feature type="domain" description="PilZ" evidence="1">
    <location>
        <begin position="13"/>
        <end position="106"/>
    </location>
</feature>
<dbReference type="InterPro" id="IPR009875">
    <property type="entry name" value="PilZ_domain"/>
</dbReference>
<proteinExistence type="predicted"/>
<keyword evidence="3" id="KW-1185">Reference proteome</keyword>
<evidence type="ECO:0000313" key="3">
    <source>
        <dbReference type="Proteomes" id="UP000280792"/>
    </source>
</evidence>
<name>A0A3P3VWP1_9GAMM</name>
<reference evidence="2 3" key="1">
    <citation type="submission" date="2018-08" db="EMBL/GenBank/DDBJ databases">
        <authorList>
            <person name="Khan S.A."/>
        </authorList>
    </citation>
    <scope>NUCLEOTIDE SEQUENCE [LARGE SCALE GENOMIC DNA]</scope>
    <source>
        <strain evidence="2 3">GTF-13</strain>
    </source>
</reference>
<dbReference type="GO" id="GO:0035438">
    <property type="term" value="F:cyclic-di-GMP binding"/>
    <property type="evidence" value="ECO:0007669"/>
    <property type="project" value="InterPro"/>
</dbReference>
<accession>A0A3P3VWP1</accession>
<dbReference type="RefSeq" id="WP_125015560.1">
    <property type="nucleotide sequence ID" value="NZ_QWEZ01000001.1"/>
</dbReference>
<evidence type="ECO:0000313" key="2">
    <source>
        <dbReference type="EMBL" id="RRJ85133.1"/>
    </source>
</evidence>
<organism evidence="2 3">
    <name type="scientific">Aestuariirhabdus litorea</name>
    <dbReference type="NCBI Taxonomy" id="2528527"/>
    <lineage>
        <taxon>Bacteria</taxon>
        <taxon>Pseudomonadati</taxon>
        <taxon>Pseudomonadota</taxon>
        <taxon>Gammaproteobacteria</taxon>
        <taxon>Oceanospirillales</taxon>
        <taxon>Aestuariirhabdaceae</taxon>
        <taxon>Aestuariirhabdus</taxon>
    </lineage>
</organism>
<gene>
    <name evidence="2" type="ORF">D0544_08720</name>
</gene>